<reference evidence="3 4" key="1">
    <citation type="journal article" date="2019" name="Nat. Microbiol.">
        <title>Mediterranean grassland soil C-N compound turnover is dependent on rainfall and depth, and is mediated by genomically divergent microorganisms.</title>
        <authorList>
            <person name="Diamond S."/>
            <person name="Andeer P.F."/>
            <person name="Li Z."/>
            <person name="Crits-Christoph A."/>
            <person name="Burstein D."/>
            <person name="Anantharaman K."/>
            <person name="Lane K.R."/>
            <person name="Thomas B.C."/>
            <person name="Pan C."/>
            <person name="Northen T.R."/>
            <person name="Banfield J.F."/>
        </authorList>
    </citation>
    <scope>NUCLEOTIDE SEQUENCE [LARGE SCALE GENOMIC DNA]</scope>
    <source>
        <strain evidence="3">WS_8</strain>
    </source>
</reference>
<evidence type="ECO:0008006" key="5">
    <source>
        <dbReference type="Google" id="ProtNLM"/>
    </source>
</evidence>
<feature type="signal peptide" evidence="2">
    <location>
        <begin position="1"/>
        <end position="24"/>
    </location>
</feature>
<feature type="region of interest" description="Disordered" evidence="1">
    <location>
        <begin position="162"/>
        <end position="216"/>
    </location>
</feature>
<evidence type="ECO:0000256" key="2">
    <source>
        <dbReference type="SAM" id="SignalP"/>
    </source>
</evidence>
<accession>A0A538TFK2</accession>
<dbReference type="Proteomes" id="UP000316609">
    <property type="component" value="Unassembled WGS sequence"/>
</dbReference>
<evidence type="ECO:0000256" key="1">
    <source>
        <dbReference type="SAM" id="MobiDB-lite"/>
    </source>
</evidence>
<feature type="region of interest" description="Disordered" evidence="1">
    <location>
        <begin position="270"/>
        <end position="291"/>
    </location>
</feature>
<proteinExistence type="predicted"/>
<evidence type="ECO:0000313" key="3">
    <source>
        <dbReference type="EMBL" id="TMQ62425.1"/>
    </source>
</evidence>
<feature type="compositionally biased region" description="Basic and acidic residues" evidence="1">
    <location>
        <begin position="170"/>
        <end position="180"/>
    </location>
</feature>
<name>A0A538TFK2_UNCEI</name>
<organism evidence="3 4">
    <name type="scientific">Eiseniibacteriota bacterium</name>
    <dbReference type="NCBI Taxonomy" id="2212470"/>
    <lineage>
        <taxon>Bacteria</taxon>
        <taxon>Candidatus Eiseniibacteriota</taxon>
    </lineage>
</organism>
<sequence length="291" mass="32016">MTRIVSKSPITLFATALFLATALASTCDTIALERGGYSMEILIGGAPVYEYAARGKSYVEALKNREYSVRLRNRTAERIAVALSVDGLNSIDARTTNAKDARKWVLGPYETITLDGWQVSSEMARRFFFTTEEKSYGSWLGESQNLGIVAAAVFREKKPQISIYHGPMPQREESKSRDNESSNQAAPAEPSAPMAQADGSASGTITPKKSDDLAATGIGQKTSHPVQEVFFDSEDSPSAVLELRYEYRDSLIRLGVLPAFDPCGDALSRRERAQGFENPGFAPDPFRRRDR</sequence>
<evidence type="ECO:0000313" key="4">
    <source>
        <dbReference type="Proteomes" id="UP000316609"/>
    </source>
</evidence>
<keyword evidence="2" id="KW-0732">Signal</keyword>
<comment type="caution">
    <text evidence="3">The sequence shown here is derived from an EMBL/GenBank/DDBJ whole genome shotgun (WGS) entry which is preliminary data.</text>
</comment>
<dbReference type="AlphaFoldDB" id="A0A538TFK2"/>
<gene>
    <name evidence="3" type="ORF">E6K78_11790</name>
</gene>
<protein>
    <recommendedName>
        <fullName evidence="5">DUF4412 domain-containing protein</fullName>
    </recommendedName>
</protein>
<feature type="chain" id="PRO_5021987175" description="DUF4412 domain-containing protein" evidence="2">
    <location>
        <begin position="25"/>
        <end position="291"/>
    </location>
</feature>
<dbReference type="EMBL" id="VBOY01000136">
    <property type="protein sequence ID" value="TMQ62425.1"/>
    <property type="molecule type" value="Genomic_DNA"/>
</dbReference>